<dbReference type="InterPro" id="IPR036397">
    <property type="entry name" value="RNaseH_sf"/>
</dbReference>
<evidence type="ECO:0008006" key="3">
    <source>
        <dbReference type="Google" id="ProtNLM"/>
    </source>
</evidence>
<evidence type="ECO:0000313" key="1">
    <source>
        <dbReference type="EMBL" id="KAJ8892827.1"/>
    </source>
</evidence>
<evidence type="ECO:0000313" key="2">
    <source>
        <dbReference type="Proteomes" id="UP001159363"/>
    </source>
</evidence>
<comment type="caution">
    <text evidence="1">The sequence shown here is derived from an EMBL/GenBank/DDBJ whole genome shotgun (WGS) entry which is preliminary data.</text>
</comment>
<reference evidence="1 2" key="1">
    <citation type="submission" date="2023-02" db="EMBL/GenBank/DDBJ databases">
        <title>LHISI_Scaffold_Assembly.</title>
        <authorList>
            <person name="Stuart O.P."/>
            <person name="Cleave R."/>
            <person name="Magrath M.J.L."/>
            <person name="Mikheyev A.S."/>
        </authorList>
    </citation>
    <scope>NUCLEOTIDE SEQUENCE [LARGE SCALE GENOMIC DNA]</scope>
    <source>
        <strain evidence="1">Daus_M_001</strain>
        <tissue evidence="1">Leg muscle</tissue>
    </source>
</reference>
<protein>
    <recommendedName>
        <fullName evidence="3">Integrase zinc-binding domain-containing protein</fullName>
    </recommendedName>
</protein>
<name>A0ABQ9I845_9NEOP</name>
<sequence>MPSNTQVDRGVCNNAQELVYCKMAAHNSGYTQVPREAHDVVLQFAHYTKVVGHPAGVMRRHFYWPGISRHADSMQQDAPWLSMEPFKTVALDLVGLYPRTVTGKRFVLVVTDLLSIWMEVYTISSTHTVHSKADIN</sequence>
<keyword evidence="2" id="KW-1185">Reference proteome</keyword>
<organism evidence="1 2">
    <name type="scientific">Dryococelus australis</name>
    <dbReference type="NCBI Taxonomy" id="614101"/>
    <lineage>
        <taxon>Eukaryota</taxon>
        <taxon>Metazoa</taxon>
        <taxon>Ecdysozoa</taxon>
        <taxon>Arthropoda</taxon>
        <taxon>Hexapoda</taxon>
        <taxon>Insecta</taxon>
        <taxon>Pterygota</taxon>
        <taxon>Neoptera</taxon>
        <taxon>Polyneoptera</taxon>
        <taxon>Phasmatodea</taxon>
        <taxon>Verophasmatodea</taxon>
        <taxon>Anareolatae</taxon>
        <taxon>Phasmatidae</taxon>
        <taxon>Eurycanthinae</taxon>
        <taxon>Dryococelus</taxon>
    </lineage>
</organism>
<proteinExistence type="predicted"/>
<dbReference type="Gene3D" id="3.30.420.10">
    <property type="entry name" value="Ribonuclease H-like superfamily/Ribonuclease H"/>
    <property type="match status" value="1"/>
</dbReference>
<dbReference type="EMBL" id="JARBHB010000002">
    <property type="protein sequence ID" value="KAJ8892827.1"/>
    <property type="molecule type" value="Genomic_DNA"/>
</dbReference>
<accession>A0ABQ9I845</accession>
<dbReference type="Proteomes" id="UP001159363">
    <property type="component" value="Chromosome 2"/>
</dbReference>
<gene>
    <name evidence="1" type="ORF">PR048_005408</name>
</gene>